<evidence type="ECO:0000256" key="5">
    <source>
        <dbReference type="ARBA" id="ARBA00022759"/>
    </source>
</evidence>
<dbReference type="Gene3D" id="3.30.160.20">
    <property type="match status" value="1"/>
</dbReference>
<feature type="active site" evidence="8">
    <location>
        <position position="118"/>
    </location>
</feature>
<dbReference type="PANTHER" id="PTHR11207">
    <property type="entry name" value="RIBONUCLEASE III"/>
    <property type="match status" value="1"/>
</dbReference>
<accession>A0ABS1CE74</accession>
<comment type="similarity">
    <text evidence="2">Belongs to the ribonuclease III family.</text>
</comment>
<feature type="binding site" evidence="8">
    <location>
        <position position="42"/>
    </location>
    <ligand>
        <name>Mg(2+)</name>
        <dbReference type="ChEBI" id="CHEBI:18420"/>
    </ligand>
</feature>
<evidence type="ECO:0000313" key="12">
    <source>
        <dbReference type="EMBL" id="MBK1629799.1"/>
    </source>
</evidence>
<dbReference type="Pfam" id="PF14622">
    <property type="entry name" value="Ribonucleas_3_3"/>
    <property type="match status" value="1"/>
</dbReference>
<sequence length="230" mass="24976">MSANPSLLVRALLGDDTPLRTDLLALALTHRSAGRANNERLEFLGDAALGLVMAEALWSRFPDADEGELSRRRAALVNKDSLAAVARELRLGDYLRLGPGELRTGGHARDSILADALEALIGAVYLDCGLERVRDMVLRLFAERLARVAGEDAVKDPKTRLQEWLQGRRRPVPEYSVVDVSGAAHDQQFAVTCRLADTGAESRGLGSSRRRAEQDAAGRMLAELQAGSHD</sequence>
<evidence type="ECO:0000256" key="8">
    <source>
        <dbReference type="HAMAP-Rule" id="MF_00104"/>
    </source>
</evidence>
<dbReference type="PROSITE" id="PS50137">
    <property type="entry name" value="DS_RBD"/>
    <property type="match status" value="1"/>
</dbReference>
<dbReference type="InterPro" id="IPR011907">
    <property type="entry name" value="RNase_III"/>
</dbReference>
<keyword evidence="3 8" id="KW-0507">mRNA processing</keyword>
<feature type="region of interest" description="Disordered" evidence="9">
    <location>
        <begin position="201"/>
        <end position="230"/>
    </location>
</feature>
<keyword evidence="8" id="KW-0460">Magnesium</keyword>
<feature type="binding site" evidence="8">
    <location>
        <position position="118"/>
    </location>
    <ligand>
        <name>Mg(2+)</name>
        <dbReference type="ChEBI" id="CHEBI:18420"/>
    </ligand>
</feature>
<dbReference type="HAMAP" id="MF_00104">
    <property type="entry name" value="RNase_III"/>
    <property type="match status" value="1"/>
</dbReference>
<organism evidence="12 13">
    <name type="scientific">Thiohalocapsa halophila</name>
    <dbReference type="NCBI Taxonomy" id="69359"/>
    <lineage>
        <taxon>Bacteria</taxon>
        <taxon>Pseudomonadati</taxon>
        <taxon>Pseudomonadota</taxon>
        <taxon>Gammaproteobacteria</taxon>
        <taxon>Chromatiales</taxon>
        <taxon>Chromatiaceae</taxon>
        <taxon>Thiohalocapsa</taxon>
    </lineage>
</organism>
<keyword evidence="8" id="KW-0819">tRNA processing</keyword>
<gene>
    <name evidence="8" type="primary">rnc</name>
    <name evidence="12" type="ORF">CKO31_03385</name>
</gene>
<dbReference type="Gene3D" id="1.10.1520.10">
    <property type="entry name" value="Ribonuclease III domain"/>
    <property type="match status" value="1"/>
</dbReference>
<comment type="subunit">
    <text evidence="8">Homodimer.</text>
</comment>
<reference evidence="12 13" key="1">
    <citation type="journal article" date="2020" name="Microorganisms">
        <title>Osmotic Adaptation and Compatible Solute Biosynthesis of Phototrophic Bacteria as Revealed from Genome Analyses.</title>
        <authorList>
            <person name="Imhoff J.F."/>
            <person name="Rahn T."/>
            <person name="Kunzel S."/>
            <person name="Keller A."/>
            <person name="Neulinger S.C."/>
        </authorList>
    </citation>
    <scope>NUCLEOTIDE SEQUENCE [LARGE SCALE GENOMIC DNA]</scope>
    <source>
        <strain evidence="12 13">DSM 6210</strain>
    </source>
</reference>
<comment type="function">
    <text evidence="8">Digests double-stranded RNA. Involved in the processing of primary rRNA transcript to yield the immediate precursors to the large and small rRNAs (23S and 16S). Processes some mRNAs, and tRNAs when they are encoded in the rRNA operon. Processes pre-crRNA and tracrRNA of type II CRISPR loci if present in the organism.</text>
</comment>
<dbReference type="Proteomes" id="UP000748752">
    <property type="component" value="Unassembled WGS sequence"/>
</dbReference>
<dbReference type="SUPFAM" id="SSF54768">
    <property type="entry name" value="dsRNA-binding domain-like"/>
    <property type="match status" value="1"/>
</dbReference>
<keyword evidence="7 8" id="KW-0694">RNA-binding</keyword>
<dbReference type="Pfam" id="PF00035">
    <property type="entry name" value="dsrm"/>
    <property type="match status" value="1"/>
</dbReference>
<dbReference type="SMART" id="SM00358">
    <property type="entry name" value="DSRM"/>
    <property type="match status" value="1"/>
</dbReference>
<comment type="subcellular location">
    <subcellularLocation>
        <location evidence="8">Cytoplasm</location>
    </subcellularLocation>
</comment>
<keyword evidence="8" id="KW-0698">rRNA processing</keyword>
<dbReference type="PANTHER" id="PTHR11207:SF0">
    <property type="entry name" value="RIBONUCLEASE 3"/>
    <property type="match status" value="1"/>
</dbReference>
<evidence type="ECO:0000256" key="3">
    <source>
        <dbReference type="ARBA" id="ARBA00022664"/>
    </source>
</evidence>
<dbReference type="EMBL" id="NRRV01000005">
    <property type="protein sequence ID" value="MBK1629799.1"/>
    <property type="molecule type" value="Genomic_DNA"/>
</dbReference>
<comment type="catalytic activity">
    <reaction evidence="1 8">
        <text>Endonucleolytic cleavage to 5'-phosphomonoester.</text>
        <dbReference type="EC" id="3.1.26.3"/>
    </reaction>
</comment>
<dbReference type="InterPro" id="IPR000999">
    <property type="entry name" value="RNase_III_dom"/>
</dbReference>
<evidence type="ECO:0000256" key="9">
    <source>
        <dbReference type="SAM" id="MobiDB-lite"/>
    </source>
</evidence>
<feature type="binding site" evidence="8">
    <location>
        <position position="115"/>
    </location>
    <ligand>
        <name>Mg(2+)</name>
        <dbReference type="ChEBI" id="CHEBI:18420"/>
    </ligand>
</feature>
<proteinExistence type="inferred from homology"/>
<evidence type="ECO:0000256" key="2">
    <source>
        <dbReference type="ARBA" id="ARBA00010183"/>
    </source>
</evidence>
<feature type="domain" description="DRBM" evidence="10">
    <location>
        <begin position="156"/>
        <end position="226"/>
    </location>
</feature>
<dbReference type="SUPFAM" id="SSF69065">
    <property type="entry name" value="RNase III domain-like"/>
    <property type="match status" value="1"/>
</dbReference>
<keyword evidence="6 8" id="KW-0378">Hydrolase</keyword>
<evidence type="ECO:0000256" key="7">
    <source>
        <dbReference type="ARBA" id="ARBA00022884"/>
    </source>
</evidence>
<evidence type="ECO:0000259" key="10">
    <source>
        <dbReference type="PROSITE" id="PS50137"/>
    </source>
</evidence>
<keyword evidence="8" id="KW-0963">Cytoplasm</keyword>
<feature type="active site" evidence="8">
    <location>
        <position position="46"/>
    </location>
</feature>
<dbReference type="CDD" id="cd10845">
    <property type="entry name" value="DSRM_RNAse_III_family"/>
    <property type="match status" value="1"/>
</dbReference>
<dbReference type="PROSITE" id="PS00517">
    <property type="entry name" value="RNASE_3_1"/>
    <property type="match status" value="1"/>
</dbReference>
<dbReference type="InterPro" id="IPR036389">
    <property type="entry name" value="RNase_III_sf"/>
</dbReference>
<evidence type="ECO:0000313" key="13">
    <source>
        <dbReference type="Proteomes" id="UP000748752"/>
    </source>
</evidence>
<comment type="caution">
    <text evidence="12">The sequence shown here is derived from an EMBL/GenBank/DDBJ whole genome shotgun (WGS) entry which is preliminary data.</text>
</comment>
<name>A0ABS1CE74_9GAMM</name>
<keyword evidence="4 8" id="KW-0540">Nuclease</keyword>
<dbReference type="PROSITE" id="PS50142">
    <property type="entry name" value="RNASE_3_2"/>
    <property type="match status" value="1"/>
</dbReference>
<keyword evidence="13" id="KW-1185">Reference proteome</keyword>
<keyword evidence="8" id="KW-0699">rRNA-binding</keyword>
<dbReference type="InterPro" id="IPR014720">
    <property type="entry name" value="dsRBD_dom"/>
</dbReference>
<evidence type="ECO:0000259" key="11">
    <source>
        <dbReference type="PROSITE" id="PS50142"/>
    </source>
</evidence>
<protein>
    <recommendedName>
        <fullName evidence="8">Ribonuclease 3</fullName>
        <ecNumber evidence="8">3.1.26.3</ecNumber>
    </recommendedName>
    <alternativeName>
        <fullName evidence="8">Ribonuclease III</fullName>
        <shortName evidence="8">RNase III</shortName>
    </alternativeName>
</protein>
<evidence type="ECO:0000256" key="4">
    <source>
        <dbReference type="ARBA" id="ARBA00022722"/>
    </source>
</evidence>
<dbReference type="CDD" id="cd00593">
    <property type="entry name" value="RIBOc"/>
    <property type="match status" value="1"/>
</dbReference>
<comment type="cofactor">
    <cofactor evidence="8">
        <name>Mg(2+)</name>
        <dbReference type="ChEBI" id="CHEBI:18420"/>
    </cofactor>
</comment>
<dbReference type="NCBIfam" id="TIGR02191">
    <property type="entry name" value="RNaseIII"/>
    <property type="match status" value="1"/>
</dbReference>
<dbReference type="SMART" id="SM00535">
    <property type="entry name" value="RIBOc"/>
    <property type="match status" value="1"/>
</dbReference>
<keyword evidence="8" id="KW-0479">Metal-binding</keyword>
<evidence type="ECO:0000256" key="1">
    <source>
        <dbReference type="ARBA" id="ARBA00000109"/>
    </source>
</evidence>
<feature type="domain" description="RNase III" evidence="11">
    <location>
        <begin position="22"/>
        <end position="129"/>
    </location>
</feature>
<evidence type="ECO:0000256" key="6">
    <source>
        <dbReference type="ARBA" id="ARBA00022801"/>
    </source>
</evidence>
<keyword evidence="5 8" id="KW-0255">Endonuclease</keyword>
<dbReference type="RefSeq" id="WP_200234099.1">
    <property type="nucleotide sequence ID" value="NZ_NRRV01000005.1"/>
</dbReference>
<dbReference type="EC" id="3.1.26.3" evidence="8"/>